<keyword evidence="2" id="KW-1185">Reference proteome</keyword>
<dbReference type="Proteomes" id="UP000285648">
    <property type="component" value="Unassembled WGS sequence"/>
</dbReference>
<dbReference type="EMBL" id="MJLZ01000002">
    <property type="protein sequence ID" value="RLM27747.1"/>
    <property type="molecule type" value="Genomic_DNA"/>
</dbReference>
<dbReference type="CDD" id="cd17025">
    <property type="entry name" value="T3SC_IA_ShcF-like"/>
    <property type="match status" value="1"/>
</dbReference>
<evidence type="ECO:0000313" key="1">
    <source>
        <dbReference type="EMBL" id="RLM27747.1"/>
    </source>
</evidence>
<dbReference type="Gene3D" id="3.30.1460.10">
    <property type="match status" value="1"/>
</dbReference>
<dbReference type="GO" id="GO:0030254">
    <property type="term" value="P:protein secretion by the type III secretion system"/>
    <property type="evidence" value="ECO:0007669"/>
    <property type="project" value="InterPro"/>
</dbReference>
<gene>
    <name evidence="1" type="ORF">BIY29_01290</name>
</gene>
<dbReference type="Pfam" id="PF05932">
    <property type="entry name" value="CesT"/>
    <property type="match status" value="1"/>
</dbReference>
<dbReference type="InterPro" id="IPR010261">
    <property type="entry name" value="Tir_chaperone"/>
</dbReference>
<dbReference type="AlphaFoldDB" id="A0A421DT91"/>
<protein>
    <submittedName>
        <fullName evidence="1">Uncharacterized protein</fullName>
    </submittedName>
</protein>
<dbReference type="RefSeq" id="WP_121573069.1">
    <property type="nucleotide sequence ID" value="NZ_MJLZ01000002.1"/>
</dbReference>
<accession>A0A421DT91</accession>
<organism evidence="1 2">
    <name type="scientific">Brenneria alni</name>
    <dbReference type="NCBI Taxonomy" id="71656"/>
    <lineage>
        <taxon>Bacteria</taxon>
        <taxon>Pseudomonadati</taxon>
        <taxon>Pseudomonadota</taxon>
        <taxon>Gammaproteobacteria</taxon>
        <taxon>Enterobacterales</taxon>
        <taxon>Pectobacteriaceae</taxon>
        <taxon>Brenneria</taxon>
    </lineage>
</organism>
<dbReference type="OrthoDB" id="6428238at2"/>
<comment type="caution">
    <text evidence="1">The sequence shown here is derived from an EMBL/GenBank/DDBJ whole genome shotgun (WGS) entry which is preliminary data.</text>
</comment>
<proteinExistence type="predicted"/>
<dbReference type="SUPFAM" id="SSF69635">
    <property type="entry name" value="Type III secretory system chaperone-like"/>
    <property type="match status" value="1"/>
</dbReference>
<evidence type="ECO:0000313" key="2">
    <source>
        <dbReference type="Proteomes" id="UP000285648"/>
    </source>
</evidence>
<sequence>MSSKRGFHIVMSKLMKRYQIDTEKAAENGHDVYIITLEDETQILLLGNQQDYLNIMSPVASLAPDISVRPNILLSLLSMNMWNTKHPVFNIGLDINKMQVVLSCRQALAELDEIEAYKLVGIFIDTASKLKNWLLKQIEVGRKADSVSDAETQA</sequence>
<reference evidence="1 2" key="1">
    <citation type="submission" date="2016-09" db="EMBL/GenBank/DDBJ databases">
        <authorList>
            <person name="Doonan J."/>
            <person name="Pachebat J.A."/>
            <person name="Golyshin P.N."/>
            <person name="Denman S."/>
            <person name="Mcdonald J.E."/>
        </authorList>
    </citation>
    <scope>NUCLEOTIDE SEQUENCE [LARGE SCALE GENOMIC DNA]</scope>
    <source>
        <strain evidence="1 2">NCPPB 3934</strain>
    </source>
</reference>
<name>A0A421DT91_9GAMM</name>